<dbReference type="PANTHER" id="PTHR22950">
    <property type="entry name" value="AMINO ACID TRANSPORTER"/>
    <property type="match status" value="1"/>
</dbReference>
<evidence type="ECO:0000313" key="8">
    <source>
        <dbReference type="Proteomes" id="UP000013827"/>
    </source>
</evidence>
<name>A0A0D3I523_EMIH1</name>
<feature type="transmembrane region" description="Helical" evidence="5">
    <location>
        <begin position="336"/>
        <end position="355"/>
    </location>
</feature>
<dbReference type="PaxDb" id="2903-EOD06358"/>
<comment type="subcellular location">
    <subcellularLocation>
        <location evidence="1">Membrane</location>
        <topology evidence="1">Multi-pass membrane protein</topology>
    </subcellularLocation>
</comment>
<feature type="domain" description="Amino acid transporter transmembrane" evidence="6">
    <location>
        <begin position="23"/>
        <end position="186"/>
    </location>
</feature>
<keyword evidence="4 5" id="KW-0472">Membrane</keyword>
<reference evidence="7" key="2">
    <citation type="submission" date="2024-10" db="UniProtKB">
        <authorList>
            <consortium name="EnsemblProtists"/>
        </authorList>
    </citation>
    <scope>IDENTIFICATION</scope>
</reference>
<dbReference type="GeneID" id="17252551"/>
<feature type="transmembrane region" description="Helical" evidence="5">
    <location>
        <begin position="144"/>
        <end position="163"/>
    </location>
</feature>
<dbReference type="RefSeq" id="XP_005758787.1">
    <property type="nucleotide sequence ID" value="XM_005758730.1"/>
</dbReference>
<dbReference type="EnsemblProtists" id="EOD06358">
    <property type="protein sequence ID" value="EOD06358"/>
    <property type="gene ID" value="EMIHUDRAFT_219213"/>
</dbReference>
<dbReference type="InterPro" id="IPR013057">
    <property type="entry name" value="AA_transpt_TM"/>
</dbReference>
<keyword evidence="8" id="KW-1185">Reference proteome</keyword>
<feature type="transmembrane region" description="Helical" evidence="5">
    <location>
        <begin position="97"/>
        <end position="121"/>
    </location>
</feature>
<feature type="transmembrane region" description="Helical" evidence="5">
    <location>
        <begin position="52"/>
        <end position="77"/>
    </location>
</feature>
<evidence type="ECO:0000256" key="4">
    <source>
        <dbReference type="ARBA" id="ARBA00023136"/>
    </source>
</evidence>
<accession>A0A0D3I523</accession>
<protein>
    <recommendedName>
        <fullName evidence="6">Amino acid transporter transmembrane domain-containing protein</fullName>
    </recommendedName>
</protein>
<feature type="transmembrane region" description="Helical" evidence="5">
    <location>
        <begin position="24"/>
        <end position="45"/>
    </location>
</feature>
<dbReference type="HOGENOM" id="CLU_772598_0_0_1"/>
<keyword evidence="3 5" id="KW-1133">Transmembrane helix</keyword>
<dbReference type="AlphaFoldDB" id="A0A0D3I523"/>
<proteinExistence type="predicted"/>
<feature type="transmembrane region" description="Helical" evidence="5">
    <location>
        <begin position="169"/>
        <end position="189"/>
    </location>
</feature>
<dbReference type="GO" id="GO:0016020">
    <property type="term" value="C:membrane"/>
    <property type="evidence" value="ECO:0007669"/>
    <property type="project" value="UniProtKB-SubCell"/>
</dbReference>
<evidence type="ECO:0000313" key="7">
    <source>
        <dbReference type="EnsemblProtists" id="EOD06358"/>
    </source>
</evidence>
<evidence type="ECO:0000256" key="1">
    <source>
        <dbReference type="ARBA" id="ARBA00004141"/>
    </source>
</evidence>
<evidence type="ECO:0000256" key="3">
    <source>
        <dbReference type="ARBA" id="ARBA00022989"/>
    </source>
</evidence>
<dbReference type="STRING" id="2903.R1B9N7"/>
<evidence type="ECO:0000256" key="5">
    <source>
        <dbReference type="SAM" id="Phobius"/>
    </source>
</evidence>
<dbReference type="GO" id="GO:0015179">
    <property type="term" value="F:L-amino acid transmembrane transporter activity"/>
    <property type="evidence" value="ECO:0007669"/>
    <property type="project" value="TreeGrafter"/>
</dbReference>
<dbReference type="PANTHER" id="PTHR22950:SF702">
    <property type="entry name" value="AMINO ACID TRANSPORTER PROTEIN"/>
    <property type="match status" value="1"/>
</dbReference>
<organism evidence="7 8">
    <name type="scientific">Emiliania huxleyi (strain CCMP1516)</name>
    <dbReference type="NCBI Taxonomy" id="280463"/>
    <lineage>
        <taxon>Eukaryota</taxon>
        <taxon>Haptista</taxon>
        <taxon>Haptophyta</taxon>
        <taxon>Prymnesiophyceae</taxon>
        <taxon>Isochrysidales</taxon>
        <taxon>Noelaerhabdaceae</taxon>
        <taxon>Emiliania</taxon>
    </lineage>
</organism>
<evidence type="ECO:0000259" key="6">
    <source>
        <dbReference type="Pfam" id="PF01490"/>
    </source>
</evidence>
<dbReference type="KEGG" id="ehx:EMIHUDRAFT_219213"/>
<evidence type="ECO:0000256" key="2">
    <source>
        <dbReference type="ARBA" id="ARBA00022692"/>
    </source>
</evidence>
<dbReference type="eggNOG" id="KOG1305">
    <property type="taxonomic scope" value="Eukaryota"/>
</dbReference>
<keyword evidence="2 5" id="KW-0812">Transmembrane</keyword>
<dbReference type="Pfam" id="PF01490">
    <property type="entry name" value="Aa_trans"/>
    <property type="match status" value="1"/>
</dbReference>
<feature type="transmembrane region" description="Helical" evidence="5">
    <location>
        <begin position="292"/>
        <end position="316"/>
    </location>
</feature>
<reference evidence="8" key="1">
    <citation type="journal article" date="2013" name="Nature">
        <title>Pan genome of the phytoplankton Emiliania underpins its global distribution.</title>
        <authorList>
            <person name="Read B.A."/>
            <person name="Kegel J."/>
            <person name="Klute M.J."/>
            <person name="Kuo A."/>
            <person name="Lefebvre S.C."/>
            <person name="Maumus F."/>
            <person name="Mayer C."/>
            <person name="Miller J."/>
            <person name="Monier A."/>
            <person name="Salamov A."/>
            <person name="Young J."/>
            <person name="Aguilar M."/>
            <person name="Claverie J.M."/>
            <person name="Frickenhaus S."/>
            <person name="Gonzalez K."/>
            <person name="Herman E.K."/>
            <person name="Lin Y.C."/>
            <person name="Napier J."/>
            <person name="Ogata H."/>
            <person name="Sarno A.F."/>
            <person name="Shmutz J."/>
            <person name="Schroeder D."/>
            <person name="de Vargas C."/>
            <person name="Verret F."/>
            <person name="von Dassow P."/>
            <person name="Valentin K."/>
            <person name="Van de Peer Y."/>
            <person name="Wheeler G."/>
            <person name="Dacks J.B."/>
            <person name="Delwiche C.F."/>
            <person name="Dyhrman S.T."/>
            <person name="Glockner G."/>
            <person name="John U."/>
            <person name="Richards T."/>
            <person name="Worden A.Z."/>
            <person name="Zhang X."/>
            <person name="Grigoriev I.V."/>
            <person name="Allen A.E."/>
            <person name="Bidle K."/>
            <person name="Borodovsky M."/>
            <person name="Bowler C."/>
            <person name="Brownlee C."/>
            <person name="Cock J.M."/>
            <person name="Elias M."/>
            <person name="Gladyshev V.N."/>
            <person name="Groth M."/>
            <person name="Guda C."/>
            <person name="Hadaegh A."/>
            <person name="Iglesias-Rodriguez M.D."/>
            <person name="Jenkins J."/>
            <person name="Jones B.M."/>
            <person name="Lawson T."/>
            <person name="Leese F."/>
            <person name="Lindquist E."/>
            <person name="Lobanov A."/>
            <person name="Lomsadze A."/>
            <person name="Malik S.B."/>
            <person name="Marsh M.E."/>
            <person name="Mackinder L."/>
            <person name="Mock T."/>
            <person name="Mueller-Roeber B."/>
            <person name="Pagarete A."/>
            <person name="Parker M."/>
            <person name="Probert I."/>
            <person name="Quesneville H."/>
            <person name="Raines C."/>
            <person name="Rensing S.A."/>
            <person name="Riano-Pachon D.M."/>
            <person name="Richier S."/>
            <person name="Rokitta S."/>
            <person name="Shiraiwa Y."/>
            <person name="Soanes D.M."/>
            <person name="van der Giezen M."/>
            <person name="Wahlund T.M."/>
            <person name="Williams B."/>
            <person name="Wilson W."/>
            <person name="Wolfe G."/>
            <person name="Wurch L.L."/>
        </authorList>
    </citation>
    <scope>NUCLEOTIDE SEQUENCE</scope>
</reference>
<sequence>MRVALSQQDVFVGGYHSAHRRGEVSHGILALVSIICGGGSLSIPWAMAKSGLALGLAILTASATLSGMGVHFLLGGARRAGGLRTFDEVLEAALGPWARALTVWSVVITCFLTLVANSLLLRQLAAPLASQFVLGRPMARSEQVLLGSCLVLAVVPLTFMTTLNSLRHVSLLSVTSVVGLVGVLAYEGLSCPAPPESLTSNQSAAHDHDGGRLSPLLGARLLGSEAAADADGADHGDYDSCGSSVGGSSVGEVFRVKEEVGDLPLATRVVLSSCIMGLSLACTASVDDVSVVWGFLGSTCGVLLSYVLPAASYLLLRRVPTRTAQSSSVPRRKLAAALLLAIGLVLIPVCVYNTVVTSL</sequence>
<dbReference type="Proteomes" id="UP000013827">
    <property type="component" value="Unassembled WGS sequence"/>
</dbReference>